<organism evidence="1 2">
    <name type="scientific">Paraburkholderia terricola</name>
    <dbReference type="NCBI Taxonomy" id="169427"/>
    <lineage>
        <taxon>Bacteria</taxon>
        <taxon>Pseudomonadati</taxon>
        <taxon>Pseudomonadota</taxon>
        <taxon>Betaproteobacteria</taxon>
        <taxon>Burkholderiales</taxon>
        <taxon>Burkholderiaceae</taxon>
        <taxon>Paraburkholderia</taxon>
    </lineage>
</organism>
<keyword evidence="2" id="KW-1185">Reference proteome</keyword>
<gene>
    <name evidence="1" type="ORF">J2804_005808</name>
</gene>
<evidence type="ECO:0000313" key="2">
    <source>
        <dbReference type="Proteomes" id="UP001264340"/>
    </source>
</evidence>
<dbReference type="Proteomes" id="UP001264340">
    <property type="component" value="Unassembled WGS sequence"/>
</dbReference>
<dbReference type="RefSeq" id="WP_310126333.1">
    <property type="nucleotide sequence ID" value="NZ_JAVDQV010000004.1"/>
</dbReference>
<sequence length="98" mass="10878">MSIVATVKVRASSGQPFDLPGDERLATVARELSRSGFRVLNSGWFDVTFMAEEQHLQKFFHILIPSNAPFSSPVSPDNWELARLVESLDIPSHSSSYA</sequence>
<evidence type="ECO:0000313" key="1">
    <source>
        <dbReference type="EMBL" id="MDR6412373.1"/>
    </source>
</evidence>
<accession>A0ABU1M037</accession>
<dbReference type="EMBL" id="JAVDRP010000018">
    <property type="protein sequence ID" value="MDR6412373.1"/>
    <property type="molecule type" value="Genomic_DNA"/>
</dbReference>
<evidence type="ECO:0008006" key="3">
    <source>
        <dbReference type="Google" id="ProtNLM"/>
    </source>
</evidence>
<reference evidence="1 2" key="1">
    <citation type="submission" date="2023-07" db="EMBL/GenBank/DDBJ databases">
        <title>Sorghum-associated microbial communities from plants grown in Nebraska, USA.</title>
        <authorList>
            <person name="Schachtman D."/>
        </authorList>
    </citation>
    <scope>NUCLEOTIDE SEQUENCE [LARGE SCALE GENOMIC DNA]</scope>
    <source>
        <strain evidence="1 2">DS1316</strain>
    </source>
</reference>
<name>A0ABU1M037_9BURK</name>
<proteinExistence type="predicted"/>
<protein>
    <recommendedName>
        <fullName evidence="3">Quinol monooxygenase YgiN</fullName>
    </recommendedName>
</protein>
<comment type="caution">
    <text evidence="1">The sequence shown here is derived from an EMBL/GenBank/DDBJ whole genome shotgun (WGS) entry which is preliminary data.</text>
</comment>